<dbReference type="RefSeq" id="WP_096600576.1">
    <property type="nucleotide sequence ID" value="NZ_OBEN01000001.1"/>
</dbReference>
<dbReference type="GO" id="GO:0005886">
    <property type="term" value="C:plasma membrane"/>
    <property type="evidence" value="ECO:0007669"/>
    <property type="project" value="UniProtKB-SubCell"/>
</dbReference>
<dbReference type="EMBL" id="OBEN01000001">
    <property type="protein sequence ID" value="SNZ12075.1"/>
    <property type="molecule type" value="Genomic_DNA"/>
</dbReference>
<dbReference type="AlphaFoldDB" id="A0A285NRG6"/>
<gene>
    <name evidence="11" type="ORF">SAMN06265353_0415</name>
</gene>
<evidence type="ECO:0000256" key="4">
    <source>
        <dbReference type="ARBA" id="ARBA00022679"/>
    </source>
</evidence>
<dbReference type="GO" id="GO:0043842">
    <property type="term" value="F:Kdo transferase activity"/>
    <property type="evidence" value="ECO:0007669"/>
    <property type="project" value="UniProtKB-EC"/>
</dbReference>
<feature type="site" description="Transition state stabilizer" evidence="8">
    <location>
        <position position="144"/>
    </location>
</feature>
<dbReference type="InterPro" id="IPR007507">
    <property type="entry name" value="Glycos_transf_N"/>
</dbReference>
<dbReference type="SUPFAM" id="SSF53756">
    <property type="entry name" value="UDP-Glycosyltransferase/glycogen phosphorylase"/>
    <property type="match status" value="1"/>
</dbReference>
<dbReference type="InterPro" id="IPR039901">
    <property type="entry name" value="Kdotransferase"/>
</dbReference>
<comment type="pathway">
    <text evidence="1 9">Bacterial outer membrane biogenesis; LPS core biosynthesis.</text>
</comment>
<keyword evidence="9" id="KW-0448">Lipopolysaccharide biosynthesis</keyword>
<dbReference type="GO" id="GO:0009245">
    <property type="term" value="P:lipid A biosynthetic process"/>
    <property type="evidence" value="ECO:0007669"/>
    <property type="project" value="TreeGrafter"/>
</dbReference>
<dbReference type="Pfam" id="PF04413">
    <property type="entry name" value="Glycos_transf_N"/>
    <property type="match status" value="1"/>
</dbReference>
<evidence type="ECO:0000256" key="8">
    <source>
        <dbReference type="PIRSR" id="PIRSR639901-2"/>
    </source>
</evidence>
<evidence type="ECO:0000313" key="11">
    <source>
        <dbReference type="EMBL" id="SNZ12075.1"/>
    </source>
</evidence>
<evidence type="ECO:0000256" key="5">
    <source>
        <dbReference type="ARBA" id="ARBA00031445"/>
    </source>
</evidence>
<keyword evidence="12" id="KW-1185">Reference proteome</keyword>
<evidence type="ECO:0000256" key="2">
    <source>
        <dbReference type="ARBA" id="ARBA00012621"/>
    </source>
</evidence>
<dbReference type="GO" id="GO:0009244">
    <property type="term" value="P:lipopolysaccharide core region biosynthetic process"/>
    <property type="evidence" value="ECO:0007669"/>
    <property type="project" value="UniProtKB-UniRule"/>
</dbReference>
<dbReference type="EC" id="2.4.99.12" evidence="2 9"/>
<evidence type="ECO:0000259" key="10">
    <source>
        <dbReference type="Pfam" id="PF04413"/>
    </source>
</evidence>
<dbReference type="UniPathway" id="UPA00958"/>
<evidence type="ECO:0000256" key="7">
    <source>
        <dbReference type="PIRSR" id="PIRSR639901-1"/>
    </source>
</evidence>
<keyword evidence="4 9" id="KW-0808">Transferase</keyword>
<protein>
    <recommendedName>
        <fullName evidence="3 9">3-deoxy-D-manno-octulosonic acid transferase</fullName>
        <shortName evidence="9">Kdo transferase</shortName>
        <ecNumber evidence="2 9">2.4.99.12</ecNumber>
    </recommendedName>
    <alternativeName>
        <fullName evidence="5 9">Lipid IV(A) 3-deoxy-D-manno-octulosonic acid transferase</fullName>
    </alternativeName>
</protein>
<proteinExistence type="inferred from homology"/>
<reference evidence="12" key="1">
    <citation type="submission" date="2017-09" db="EMBL/GenBank/DDBJ databases">
        <authorList>
            <person name="Varghese N."/>
            <person name="Submissions S."/>
        </authorList>
    </citation>
    <scope>NUCLEOTIDE SEQUENCE [LARGE SCALE GENOMIC DNA]</scope>
    <source>
        <strain evidence="12">DSM 2913</strain>
    </source>
</reference>
<feature type="active site" description="Proton acceptor" evidence="7">
    <location>
        <position position="13"/>
    </location>
</feature>
<dbReference type="PANTHER" id="PTHR42755">
    <property type="entry name" value="3-DEOXY-MANNO-OCTULOSONATE CYTIDYLYLTRANSFERASE"/>
    <property type="match status" value="1"/>
</dbReference>
<keyword evidence="9" id="KW-0997">Cell inner membrane</keyword>
<dbReference type="Proteomes" id="UP000218627">
    <property type="component" value="Unassembled WGS sequence"/>
</dbReference>
<name>A0A285NRG6_9AQUI</name>
<comment type="subcellular location">
    <subcellularLocation>
        <location evidence="9">Cell inner membrane</location>
    </subcellularLocation>
</comment>
<feature type="domain" description="3-deoxy-D-manno-octulosonic-acid transferase N-terminal" evidence="10">
    <location>
        <begin position="3"/>
        <end position="145"/>
    </location>
</feature>
<sequence>MKTLWFHVASVGEFNTLKPILKELIKEHIIVLTYFSPRAKNYLSQQTQYYHTLERLPLDTPFTVRFFEKRISAQVLLIMEREFWPFLIYFTKTKKVLLNAYAKGGIYERFISKKFDLIITKTQKDKEKFESYGCKQVVNCGNLKFILEDLQEKHLDIQKSRSKFFVAGSTHRGEEEILLEAFVELKKLFPDLKLLIAPRHISRANEVMQKFKGFKCALKTSNKEEWDVLVIDTLGELFEIYSFADVAFVGGTLVNVGGHNLLEPAYHRKPVLFGPFLEKVKDMADYLIERNAGFLVRNSKDIVRVVENILTGKRLWNPVDIKANAERIKSCYLRNIRNML</sequence>
<comment type="function">
    <text evidence="9">Involved in lipopolysaccharide (LPS) biosynthesis. Catalyzes the transfer of 3-deoxy-D-manno-octulosonate (Kdo) residue(s) from CMP-Kdo to lipid IV(A), the tetraacyldisaccharide-1,4'-bisphosphate precursor of lipid A.</text>
</comment>
<dbReference type="OrthoDB" id="9789797at2"/>
<comment type="catalytic activity">
    <reaction evidence="6 9">
        <text>lipid IVA (E. coli) + CMP-3-deoxy-beta-D-manno-octulosonate = alpha-Kdo-(2-&gt;6)-lipid IVA (E. coli) + CMP + H(+)</text>
        <dbReference type="Rhea" id="RHEA:28066"/>
        <dbReference type="ChEBI" id="CHEBI:15378"/>
        <dbReference type="ChEBI" id="CHEBI:58603"/>
        <dbReference type="ChEBI" id="CHEBI:60364"/>
        <dbReference type="ChEBI" id="CHEBI:60377"/>
        <dbReference type="ChEBI" id="CHEBI:85987"/>
        <dbReference type="EC" id="2.4.99.12"/>
    </reaction>
</comment>
<keyword evidence="9" id="KW-0472">Membrane</keyword>
<dbReference type="PANTHER" id="PTHR42755:SF1">
    <property type="entry name" value="3-DEOXY-D-MANNO-OCTULOSONIC ACID TRANSFERASE, MITOCHONDRIAL-RELATED"/>
    <property type="match status" value="1"/>
</dbReference>
<evidence type="ECO:0000313" key="12">
    <source>
        <dbReference type="Proteomes" id="UP000218627"/>
    </source>
</evidence>
<evidence type="ECO:0000256" key="9">
    <source>
        <dbReference type="RuleBase" id="RU365103"/>
    </source>
</evidence>
<evidence type="ECO:0000256" key="1">
    <source>
        <dbReference type="ARBA" id="ARBA00004713"/>
    </source>
</evidence>
<dbReference type="Gene3D" id="3.40.50.2000">
    <property type="entry name" value="Glycogen Phosphorylase B"/>
    <property type="match status" value="1"/>
</dbReference>
<dbReference type="Gene3D" id="3.40.50.11720">
    <property type="entry name" value="3-Deoxy-D-manno-octulosonic-acid transferase, N-terminal domain"/>
    <property type="match status" value="1"/>
</dbReference>
<dbReference type="InterPro" id="IPR038107">
    <property type="entry name" value="Glycos_transf_N_sf"/>
</dbReference>
<accession>A0A285NRG6</accession>
<comment type="similarity">
    <text evidence="9">Belongs to the glycosyltransferase group 1 family.</text>
</comment>
<evidence type="ECO:0000256" key="3">
    <source>
        <dbReference type="ARBA" id="ARBA00019077"/>
    </source>
</evidence>
<feature type="site" description="Transition state stabilizer" evidence="8">
    <location>
        <position position="80"/>
    </location>
</feature>
<organism evidence="11 12">
    <name type="scientific">Hydrogenobacter hydrogenophilus</name>
    <dbReference type="NCBI Taxonomy" id="35835"/>
    <lineage>
        <taxon>Bacteria</taxon>
        <taxon>Pseudomonadati</taxon>
        <taxon>Aquificota</taxon>
        <taxon>Aquificia</taxon>
        <taxon>Aquificales</taxon>
        <taxon>Aquificaceae</taxon>
        <taxon>Hydrogenobacter</taxon>
    </lineage>
</organism>
<evidence type="ECO:0000256" key="6">
    <source>
        <dbReference type="ARBA" id="ARBA00049183"/>
    </source>
</evidence>
<keyword evidence="9" id="KW-1003">Cell membrane</keyword>